<evidence type="ECO:0000256" key="2">
    <source>
        <dbReference type="ARBA" id="ARBA00022525"/>
    </source>
</evidence>
<proteinExistence type="predicted"/>
<keyword evidence="3" id="KW-0732">Signal</keyword>
<keyword evidence="9" id="KW-1185">Reference proteome</keyword>
<feature type="domain" description="Selenoprotein P N-terminal" evidence="7">
    <location>
        <begin position="1"/>
        <end position="54"/>
    </location>
</feature>
<feature type="transmembrane region" description="Helical" evidence="6">
    <location>
        <begin position="80"/>
        <end position="103"/>
    </location>
</feature>
<keyword evidence="5" id="KW-0325">Glycoprotein</keyword>
<dbReference type="Pfam" id="PF04592">
    <property type="entry name" value="SelP_N"/>
    <property type="match status" value="1"/>
</dbReference>
<keyword evidence="6" id="KW-1133">Transmembrane helix</keyword>
<comment type="subcellular location">
    <subcellularLocation>
        <location evidence="1">Secreted</location>
    </subcellularLocation>
</comment>
<evidence type="ECO:0000256" key="6">
    <source>
        <dbReference type="SAM" id="Phobius"/>
    </source>
</evidence>
<reference evidence="8 9" key="1">
    <citation type="submission" date="2021-06" db="EMBL/GenBank/DDBJ databases">
        <authorList>
            <person name="Palmer J.M."/>
        </authorList>
    </citation>
    <scope>NUCLEOTIDE SEQUENCE [LARGE SCALE GENOMIC DNA]</scope>
    <source>
        <strain evidence="8 9">AS_MEX2019</strain>
        <tissue evidence="8">Muscle</tissue>
    </source>
</reference>
<name>A0ABV1A6R7_9TELE</name>
<evidence type="ECO:0000313" key="9">
    <source>
        <dbReference type="Proteomes" id="UP001469553"/>
    </source>
</evidence>
<comment type="caution">
    <text evidence="8">The sequence shown here is derived from an EMBL/GenBank/DDBJ whole genome shotgun (WGS) entry which is preliminary data.</text>
</comment>
<evidence type="ECO:0000256" key="5">
    <source>
        <dbReference type="ARBA" id="ARBA00023180"/>
    </source>
</evidence>
<feature type="transmembrane region" description="Helical" evidence="6">
    <location>
        <begin position="160"/>
        <end position="184"/>
    </location>
</feature>
<keyword evidence="4" id="KW-0712">Selenocysteine</keyword>
<protein>
    <recommendedName>
        <fullName evidence="7">Selenoprotein P N-terminal domain-containing protein</fullName>
    </recommendedName>
</protein>
<evidence type="ECO:0000313" key="8">
    <source>
        <dbReference type="EMBL" id="MEQ2313321.1"/>
    </source>
</evidence>
<feature type="transmembrane region" description="Helical" evidence="6">
    <location>
        <begin position="196"/>
        <end position="216"/>
    </location>
</feature>
<evidence type="ECO:0000256" key="1">
    <source>
        <dbReference type="ARBA" id="ARBA00004613"/>
    </source>
</evidence>
<dbReference type="EMBL" id="JAHRIP010084658">
    <property type="protein sequence ID" value="MEQ2313321.1"/>
    <property type="molecule type" value="Genomic_DNA"/>
</dbReference>
<sequence length="236" mass="26891">MVINHQGEQAQRLHAMLVQRLSDNISLYKQGEQQPDVWQALNGKKDDFLIYNRFVMCFRHILQSRGTTQIMILTQFIPNFTLLFLVFFTLGAVVSPIIFPFPIPSLDMATLRVQSKRHTATACVETAHMRLLRPQRSAKQNQMHSLMQMLPQLWETTQNMITVAIMVMVMVIMVTRVSMVITAIGTMAMIMVSIPVVLVTTMIITMATTMAMVLIWNKVSKGLDNMTRVMLMVSIT</sequence>
<keyword evidence="6" id="KW-0812">Transmembrane</keyword>
<evidence type="ECO:0000256" key="4">
    <source>
        <dbReference type="ARBA" id="ARBA00022933"/>
    </source>
</evidence>
<keyword evidence="6" id="KW-0472">Membrane</keyword>
<accession>A0ABV1A6R7</accession>
<dbReference type="PANTHER" id="PTHR10105">
    <property type="entry name" value="SELENOPROTEIN P"/>
    <property type="match status" value="1"/>
</dbReference>
<organism evidence="8 9">
    <name type="scientific">Ameca splendens</name>
    <dbReference type="NCBI Taxonomy" id="208324"/>
    <lineage>
        <taxon>Eukaryota</taxon>
        <taxon>Metazoa</taxon>
        <taxon>Chordata</taxon>
        <taxon>Craniata</taxon>
        <taxon>Vertebrata</taxon>
        <taxon>Euteleostomi</taxon>
        <taxon>Actinopterygii</taxon>
        <taxon>Neopterygii</taxon>
        <taxon>Teleostei</taxon>
        <taxon>Neoteleostei</taxon>
        <taxon>Acanthomorphata</taxon>
        <taxon>Ovalentaria</taxon>
        <taxon>Atherinomorphae</taxon>
        <taxon>Cyprinodontiformes</taxon>
        <taxon>Goodeidae</taxon>
        <taxon>Ameca</taxon>
    </lineage>
</organism>
<evidence type="ECO:0000259" key="7">
    <source>
        <dbReference type="Pfam" id="PF04592"/>
    </source>
</evidence>
<keyword evidence="2" id="KW-0964">Secreted</keyword>
<gene>
    <name evidence="8" type="ORF">AMECASPLE_000640</name>
</gene>
<dbReference type="InterPro" id="IPR007671">
    <property type="entry name" value="Selenoprotein-P_N"/>
</dbReference>
<evidence type="ECO:0000256" key="3">
    <source>
        <dbReference type="ARBA" id="ARBA00022729"/>
    </source>
</evidence>
<dbReference type="PANTHER" id="PTHR10105:SF3">
    <property type="entry name" value="SELENOPROTEIN P"/>
    <property type="match status" value="1"/>
</dbReference>
<dbReference type="Proteomes" id="UP001469553">
    <property type="component" value="Unassembled WGS sequence"/>
</dbReference>
<dbReference type="InterPro" id="IPR037941">
    <property type="entry name" value="SeP"/>
</dbReference>